<dbReference type="InterPro" id="IPR013780">
    <property type="entry name" value="Glyco_hydro_b"/>
</dbReference>
<evidence type="ECO:0000259" key="6">
    <source>
        <dbReference type="Pfam" id="PF02922"/>
    </source>
</evidence>
<proteinExistence type="inferred from homology"/>
<feature type="domain" description="Pullulanase carbohydrate-binding module 41" evidence="7">
    <location>
        <begin position="92"/>
        <end position="203"/>
    </location>
</feature>
<evidence type="ECO:0000313" key="11">
    <source>
        <dbReference type="Proteomes" id="UP000663814"/>
    </source>
</evidence>
<name>A0ABS7XCV9_9GAMM</name>
<evidence type="ECO:0000256" key="4">
    <source>
        <dbReference type="ARBA" id="ARBA00023295"/>
    </source>
</evidence>
<dbReference type="InterPro" id="IPR040671">
    <property type="entry name" value="Pullulanase_N2"/>
</dbReference>
<evidence type="ECO:0000256" key="1">
    <source>
        <dbReference type="ARBA" id="ARBA00008061"/>
    </source>
</evidence>
<dbReference type="CDD" id="cd10315">
    <property type="entry name" value="CBM41_pullulanase"/>
    <property type="match status" value="1"/>
</dbReference>
<evidence type="ECO:0000256" key="3">
    <source>
        <dbReference type="ARBA" id="ARBA00022801"/>
    </source>
</evidence>
<evidence type="ECO:0000259" key="7">
    <source>
        <dbReference type="Pfam" id="PF03714"/>
    </source>
</evidence>
<accession>A0ABS7XCV9</accession>
<dbReference type="CDD" id="cd02861">
    <property type="entry name" value="E_set_pullulanase_like"/>
    <property type="match status" value="2"/>
</dbReference>
<protein>
    <submittedName>
        <fullName evidence="10">DUF3372 domain-containing protein</fullName>
    </submittedName>
</protein>
<evidence type="ECO:0000256" key="5">
    <source>
        <dbReference type="SAM" id="SignalP"/>
    </source>
</evidence>
<dbReference type="InterPro" id="IPR024561">
    <property type="entry name" value="Pullul_strch_C"/>
</dbReference>
<dbReference type="InterPro" id="IPR014756">
    <property type="entry name" value="Ig_E-set"/>
</dbReference>
<dbReference type="InterPro" id="IPR017853">
    <property type="entry name" value="GH"/>
</dbReference>
<dbReference type="InterPro" id="IPR013784">
    <property type="entry name" value="Carb-bd-like_fold"/>
</dbReference>
<dbReference type="Pfam" id="PF02922">
    <property type="entry name" value="CBM_48"/>
    <property type="match status" value="1"/>
</dbReference>
<feature type="domain" description="Pullulanase N2" evidence="9">
    <location>
        <begin position="218"/>
        <end position="329"/>
    </location>
</feature>
<dbReference type="SUPFAM" id="SSF51445">
    <property type="entry name" value="(Trans)glycosidases"/>
    <property type="match status" value="1"/>
</dbReference>
<comment type="similarity">
    <text evidence="1">Belongs to the glycosyl hydrolase 13 family.</text>
</comment>
<dbReference type="Pfam" id="PF11852">
    <property type="entry name" value="Pullul_strch_C"/>
    <property type="match status" value="1"/>
</dbReference>
<dbReference type="SUPFAM" id="SSF51011">
    <property type="entry name" value="Glycosyl hydrolase domain"/>
    <property type="match status" value="1"/>
</dbReference>
<evidence type="ECO:0000259" key="8">
    <source>
        <dbReference type="Pfam" id="PF11852"/>
    </source>
</evidence>
<keyword evidence="3" id="KW-0378">Hydrolase</keyword>
<evidence type="ECO:0000259" key="9">
    <source>
        <dbReference type="Pfam" id="PF17967"/>
    </source>
</evidence>
<keyword evidence="11" id="KW-1185">Reference proteome</keyword>
<dbReference type="Pfam" id="PF17967">
    <property type="entry name" value="Pullulanase_N2"/>
    <property type="match status" value="1"/>
</dbReference>
<dbReference type="CDD" id="cd11341">
    <property type="entry name" value="AmyAc_Pullulanase_LD-like"/>
    <property type="match status" value="1"/>
</dbReference>
<dbReference type="Gene3D" id="3.20.20.80">
    <property type="entry name" value="Glycosidases"/>
    <property type="match status" value="1"/>
</dbReference>
<dbReference type="Proteomes" id="UP000663814">
    <property type="component" value="Unassembled WGS sequence"/>
</dbReference>
<dbReference type="Gene3D" id="2.60.40.10">
    <property type="entry name" value="Immunoglobulins"/>
    <property type="match status" value="2"/>
</dbReference>
<evidence type="ECO:0000256" key="2">
    <source>
        <dbReference type="ARBA" id="ARBA00022729"/>
    </source>
</evidence>
<feature type="chain" id="PRO_5046465870" evidence="5">
    <location>
        <begin position="22"/>
        <end position="1317"/>
    </location>
</feature>
<dbReference type="PROSITE" id="PS51257">
    <property type="entry name" value="PROKAR_LIPOPROTEIN"/>
    <property type="match status" value="1"/>
</dbReference>
<dbReference type="Gene3D" id="2.60.40.1130">
    <property type="entry name" value="Rab geranylgeranyltransferase alpha-subunit, insert domain"/>
    <property type="match status" value="1"/>
</dbReference>
<dbReference type="EMBL" id="JAERPS020000007">
    <property type="protein sequence ID" value="MBZ9613381.1"/>
    <property type="molecule type" value="Genomic_DNA"/>
</dbReference>
<dbReference type="Gene3D" id="2.60.40.1180">
    <property type="entry name" value="Golgi alpha-mannosidase II"/>
    <property type="match status" value="1"/>
</dbReference>
<dbReference type="RefSeq" id="WP_205312183.1">
    <property type="nucleotide sequence ID" value="NZ_JAERPS020000007.1"/>
</dbReference>
<evidence type="ECO:0000313" key="10">
    <source>
        <dbReference type="EMBL" id="MBZ9613381.1"/>
    </source>
</evidence>
<dbReference type="Gene3D" id="2.60.40.1110">
    <property type="match status" value="1"/>
</dbReference>
<comment type="caution">
    <text evidence="10">The sequence shown here is derived from an EMBL/GenBank/DDBJ whole genome shotgun (WGS) entry which is preliminary data.</text>
</comment>
<sequence length="1317" mass="141626">MSITTKMLKLGALLLTAQFLAGCGAGDNTEPGEVLLTCNVPLIPDAAGTSCIDPPPIYCPAPQVPTANNEGCAIGKDPNAPDPVVLAGPNEAILFYKRSGAYDGYRLHTWNNETCDAYAPSSIASSWDNGLVHDGIDPNYGAYWILDLKPGYAGTAGACGNFIVHIGTDDAGKDPGPDMQMPLSQDDPDFARMNWIFSGVNSIFEFPVVSLGVSVQASAAHWLDQNTFIWNGNVEPASIVKLHYSADADLAIGRDGRLNGSSVELLPAELTGAQKAVVPHLADKPAFSANFTADEAKAMIKNQLVLAATDVDGELQAATYVQAAKVLDDLYTKGDADADEASLGIQYQGSSITARVWAPTARSVKLKVYSATKSLSATHDMALDSATGIWSYSGGAALDRQFYRYEVTVYHPLTRAVETIESTDPYSLSLSSNGRYSQFVNLQDADLAPEGWSERMVPTVAKPEDIVIYEGHVRDFSIRDQSVSAANRGKYLAFTEMTSAPVQHLASLADNGLTHFHLLPLNDQANINEDATKRIELSDTVAKLCQLKADAPVCGNTDANATLLSVLESYSPFGEKAQDLVQAMRSIDGFNWGYDPQHFIAPEGSYASNADGVARIKEVRAMNKALNDIGLRTVLDVVYNHTSASGLNTTSVFDKIVPGYYHRYNETTGGIERSTCCENTATEHRMFDKFMQDSLLILARDFGFNDFRFDIMGHSPKTSILAARDVVRTFDPNVYFYGEGWNFGEVTNNRLFVQAKQQDMAGTEVGTFNDRLRDPVREAVLFNASDDTESLRKQDLIRIGLAGTLSDYVLESYQGISGPASSFGGAGYAADPADIINYVSKHDNETLWDKLQYGLDASLTTAERVRAQNIAIAIPLMSQGIPFLQMGGDFLRSKSMDRDSYDAGDWFNFVDFTMQSNNFAVGLPLAEKNRDSWNLIGEILTNPNAKPAPDHIRFASDVFKEFLSIRAGSPLFRLATAQDVIDRVGFHNIGKNQTQGLIVMSIDDGTGLTDLDPMHDALVVVINGTSVERAHTIPTAAGFDLHPLQQASVDSNVTTASFNAGVDEGTFTVPAYTMAVFVKAQGAEQGAGLSADATSGAPDIPPYEATTVFVRGGMNGWGEVDAFSYDGEGVYTATLNIAAGDYAFKVASADWASVNLGAGDAGATVTLAQDIIIQPSNDNLNISIPKSSSYVFRLDANNKTAPTLTVSEYVPFGATTVFLRGGMNGWGEVDAFEYLGSNLYSVDINITAGNIAFKVASADWATVNMGAGADGAVVTEGMPLTIAPSNDNLTMDFETASYNFLLDASNKDTPALTVTKQ</sequence>
<dbReference type="InterPro" id="IPR004193">
    <property type="entry name" value="Glyco_hydro_13_N"/>
</dbReference>
<dbReference type="SUPFAM" id="SSF49452">
    <property type="entry name" value="Starch-binding domain-like"/>
    <property type="match status" value="1"/>
</dbReference>
<dbReference type="SUPFAM" id="SSF81296">
    <property type="entry name" value="E set domains"/>
    <property type="match status" value="2"/>
</dbReference>
<keyword evidence="4" id="KW-0326">Glycosidase</keyword>
<dbReference type="PANTHER" id="PTHR43002">
    <property type="entry name" value="GLYCOGEN DEBRANCHING ENZYME"/>
    <property type="match status" value="1"/>
</dbReference>
<dbReference type="Pfam" id="PF03714">
    <property type="entry name" value="PUD"/>
    <property type="match status" value="1"/>
</dbReference>
<keyword evidence="2 5" id="KW-0732">Signal</keyword>
<feature type="domain" description="Alpha-1,6-glucosidases pullulanase-type C-terminal" evidence="8">
    <location>
        <begin position="914"/>
        <end position="1079"/>
    </location>
</feature>
<dbReference type="InterPro" id="IPR013783">
    <property type="entry name" value="Ig-like_fold"/>
</dbReference>
<reference evidence="10 11" key="2">
    <citation type="submission" date="2021-08" db="EMBL/GenBank/DDBJ databases">
        <title>Rheinheimera aquimaris sp. nov., isolated from seawater of the East Sea in Korea.</title>
        <authorList>
            <person name="Kim K.H."/>
            <person name="Wenting R."/>
            <person name="Kim K.R."/>
            <person name="Jeon C.O."/>
        </authorList>
    </citation>
    <scope>NUCLEOTIDE SEQUENCE [LARGE SCALE GENOMIC DNA]</scope>
    <source>
        <strain evidence="10 11">MA-13</strain>
    </source>
</reference>
<dbReference type="InterPro" id="IPR005323">
    <property type="entry name" value="CBM41_pullulanase"/>
</dbReference>
<feature type="signal peptide" evidence="5">
    <location>
        <begin position="1"/>
        <end position="21"/>
    </location>
</feature>
<gene>
    <name evidence="10" type="ORF">I4W93_017445</name>
</gene>
<reference evidence="10 11" key="1">
    <citation type="submission" date="2020-12" db="EMBL/GenBank/DDBJ databases">
        <authorList>
            <person name="Ruan W."/>
            <person name="Khan S.A."/>
            <person name="Jeon C.O."/>
        </authorList>
    </citation>
    <scope>NUCLEOTIDE SEQUENCE [LARGE SCALE GENOMIC DNA]</scope>
    <source>
        <strain evidence="10 11">MA-13</strain>
    </source>
</reference>
<dbReference type="CDD" id="cd02860">
    <property type="entry name" value="E_set_Pullulanase"/>
    <property type="match status" value="1"/>
</dbReference>
<organism evidence="10 11">
    <name type="scientific">Rheinheimera maricola</name>
    <dbReference type="NCBI Taxonomy" id="2793282"/>
    <lineage>
        <taxon>Bacteria</taxon>
        <taxon>Pseudomonadati</taxon>
        <taxon>Pseudomonadota</taxon>
        <taxon>Gammaproteobacteria</taxon>
        <taxon>Chromatiales</taxon>
        <taxon>Chromatiaceae</taxon>
        <taxon>Rheinheimera</taxon>
    </lineage>
</organism>
<feature type="domain" description="Glycoside hydrolase family 13 N-terminal" evidence="6">
    <location>
        <begin position="343"/>
        <end position="427"/>
    </location>
</feature>